<feature type="transmembrane region" description="Helical" evidence="11">
    <location>
        <begin position="94"/>
        <end position="118"/>
    </location>
</feature>
<keyword evidence="11" id="KW-0479">Metal-binding</keyword>
<evidence type="ECO:0000256" key="10">
    <source>
        <dbReference type="ARBA" id="ARBA00035585"/>
    </source>
</evidence>
<dbReference type="InterPro" id="IPR003691">
    <property type="entry name" value="FluC"/>
</dbReference>
<dbReference type="EMBL" id="CP034549">
    <property type="protein sequence ID" value="AZQ45224.1"/>
    <property type="molecule type" value="Genomic_DNA"/>
</dbReference>
<evidence type="ECO:0000256" key="3">
    <source>
        <dbReference type="ARBA" id="ARBA00022519"/>
    </source>
</evidence>
<gene>
    <name evidence="11" type="primary">fluC</name>
    <name evidence="11" type="synonym">crcB</name>
    <name evidence="12" type="ORF">EJ995_10260</name>
</gene>
<keyword evidence="4 11" id="KW-0812">Transmembrane</keyword>
<dbReference type="GO" id="GO:0005886">
    <property type="term" value="C:plasma membrane"/>
    <property type="evidence" value="ECO:0007669"/>
    <property type="project" value="UniProtKB-SubCell"/>
</dbReference>
<evidence type="ECO:0000256" key="5">
    <source>
        <dbReference type="ARBA" id="ARBA00022989"/>
    </source>
</evidence>
<comment type="similarity">
    <text evidence="9 11">Belongs to the fluoride channel Fluc/FEX (TC 1.A.43) family.</text>
</comment>
<evidence type="ECO:0000256" key="1">
    <source>
        <dbReference type="ARBA" id="ARBA00004651"/>
    </source>
</evidence>
<dbReference type="HAMAP" id="MF_00454">
    <property type="entry name" value="FluC"/>
    <property type="match status" value="1"/>
</dbReference>
<feature type="transmembrane region" description="Helical" evidence="11">
    <location>
        <begin position="35"/>
        <end position="54"/>
    </location>
</feature>
<keyword evidence="6 11" id="KW-0406">Ion transport</keyword>
<evidence type="ECO:0000256" key="6">
    <source>
        <dbReference type="ARBA" id="ARBA00023065"/>
    </source>
</evidence>
<dbReference type="KEGG" id="noj:EJ995_10260"/>
<feature type="binding site" evidence="11">
    <location>
        <position position="73"/>
    </location>
    <ligand>
        <name>Na(+)</name>
        <dbReference type="ChEBI" id="CHEBI:29101"/>
        <note>structural</note>
    </ligand>
</feature>
<feature type="binding site" evidence="11">
    <location>
        <position position="76"/>
    </location>
    <ligand>
        <name>Na(+)</name>
        <dbReference type="ChEBI" id="CHEBI:29101"/>
        <note>structural</note>
    </ligand>
</feature>
<feature type="transmembrane region" description="Helical" evidence="11">
    <location>
        <begin position="63"/>
        <end position="88"/>
    </location>
</feature>
<dbReference type="Proteomes" id="UP000279600">
    <property type="component" value="Chromosome"/>
</dbReference>
<proteinExistence type="inferred from homology"/>
<keyword evidence="11" id="KW-0813">Transport</keyword>
<reference evidence="12 13" key="1">
    <citation type="submission" date="2018-12" db="EMBL/GenBank/DDBJ databases">
        <title>Complete genome of Nonlabens sp. MJ115.</title>
        <authorList>
            <person name="Choi H.S."/>
            <person name="Jung J."/>
        </authorList>
    </citation>
    <scope>NUCLEOTIDE SEQUENCE [LARGE SCALE GENOMIC DNA]</scope>
    <source>
        <strain evidence="12 13">MJ115</strain>
    </source>
</reference>
<dbReference type="GO" id="GO:0046872">
    <property type="term" value="F:metal ion binding"/>
    <property type="evidence" value="ECO:0007669"/>
    <property type="project" value="UniProtKB-KW"/>
</dbReference>
<evidence type="ECO:0000256" key="8">
    <source>
        <dbReference type="ARBA" id="ARBA00023303"/>
    </source>
</evidence>
<keyword evidence="8 11" id="KW-0407">Ion channel</keyword>
<organism evidence="12 13">
    <name type="scientific">Nonlabens ponticola</name>
    <dbReference type="NCBI Taxonomy" id="2496866"/>
    <lineage>
        <taxon>Bacteria</taxon>
        <taxon>Pseudomonadati</taxon>
        <taxon>Bacteroidota</taxon>
        <taxon>Flavobacteriia</taxon>
        <taxon>Flavobacteriales</taxon>
        <taxon>Flavobacteriaceae</taxon>
        <taxon>Nonlabens</taxon>
    </lineage>
</organism>
<evidence type="ECO:0000256" key="4">
    <source>
        <dbReference type="ARBA" id="ARBA00022692"/>
    </source>
</evidence>
<keyword evidence="11" id="KW-0915">Sodium</keyword>
<evidence type="ECO:0000313" key="13">
    <source>
        <dbReference type="Proteomes" id="UP000279600"/>
    </source>
</evidence>
<comment type="function">
    <text evidence="11">Fluoride-specific ion channel. Important for reducing fluoride concentration in the cell, thus reducing its toxicity.</text>
</comment>
<comment type="catalytic activity">
    <reaction evidence="10">
        <text>fluoride(in) = fluoride(out)</text>
        <dbReference type="Rhea" id="RHEA:76159"/>
        <dbReference type="ChEBI" id="CHEBI:17051"/>
    </reaction>
    <physiologicalReaction direction="left-to-right" evidence="10">
        <dbReference type="Rhea" id="RHEA:76160"/>
    </physiologicalReaction>
</comment>
<evidence type="ECO:0000256" key="2">
    <source>
        <dbReference type="ARBA" id="ARBA00022475"/>
    </source>
</evidence>
<sequence length="124" mass="13389">MGKLLVLVFVGGGLGSTLRYSFSLWLNQDGIKWIPTMLVNVLGCLLLGTLLAYYNKEQLSSSWYLFAAVGFCGGLTTFSTFSAEFFLFLKDQNYIAATGYVAATIVLGIAAITAAYAFTGKLIN</sequence>
<dbReference type="PANTHER" id="PTHR28259:SF1">
    <property type="entry name" value="FLUORIDE EXPORT PROTEIN 1-RELATED"/>
    <property type="match status" value="1"/>
</dbReference>
<dbReference type="GO" id="GO:0140114">
    <property type="term" value="P:cellular detoxification of fluoride"/>
    <property type="evidence" value="ECO:0007669"/>
    <property type="project" value="UniProtKB-UniRule"/>
</dbReference>
<keyword evidence="2 11" id="KW-1003">Cell membrane</keyword>
<comment type="subcellular location">
    <subcellularLocation>
        <location evidence="1 11">Cell membrane</location>
        <topology evidence="1 11">Multi-pass membrane protein</topology>
    </subcellularLocation>
</comment>
<dbReference type="Pfam" id="PF02537">
    <property type="entry name" value="CRCB"/>
    <property type="match status" value="1"/>
</dbReference>
<keyword evidence="13" id="KW-1185">Reference proteome</keyword>
<dbReference type="PANTHER" id="PTHR28259">
    <property type="entry name" value="FLUORIDE EXPORT PROTEIN 1-RELATED"/>
    <property type="match status" value="1"/>
</dbReference>
<evidence type="ECO:0000313" key="12">
    <source>
        <dbReference type="EMBL" id="AZQ45224.1"/>
    </source>
</evidence>
<keyword evidence="5 11" id="KW-1133">Transmembrane helix</keyword>
<protein>
    <recommendedName>
        <fullName evidence="11">Fluoride-specific ion channel FluC</fullName>
    </recommendedName>
</protein>
<dbReference type="GO" id="GO:0062054">
    <property type="term" value="F:fluoride channel activity"/>
    <property type="evidence" value="ECO:0007669"/>
    <property type="project" value="UniProtKB-UniRule"/>
</dbReference>
<dbReference type="OrthoDB" id="9815830at2"/>
<accession>A0A3S9N1H7</accession>
<name>A0A3S9N1H7_9FLAO</name>
<comment type="activity regulation">
    <text evidence="11">Na(+) is not transported, but it plays an essential structural role and its presence is essential for fluoride channel function.</text>
</comment>
<dbReference type="AlphaFoldDB" id="A0A3S9N1H7"/>
<evidence type="ECO:0000256" key="9">
    <source>
        <dbReference type="ARBA" id="ARBA00035120"/>
    </source>
</evidence>
<evidence type="ECO:0000256" key="11">
    <source>
        <dbReference type="HAMAP-Rule" id="MF_00454"/>
    </source>
</evidence>
<keyword evidence="7 11" id="KW-0472">Membrane</keyword>
<keyword evidence="3" id="KW-0997">Cell inner membrane</keyword>
<evidence type="ECO:0000256" key="7">
    <source>
        <dbReference type="ARBA" id="ARBA00023136"/>
    </source>
</evidence>